<evidence type="ECO:0000313" key="5">
    <source>
        <dbReference type="EMBL" id="KAK7597842.1"/>
    </source>
</evidence>
<feature type="coiled-coil region" evidence="2">
    <location>
        <begin position="1131"/>
        <end position="1158"/>
    </location>
</feature>
<feature type="compositionally biased region" description="Polar residues" evidence="3">
    <location>
        <begin position="771"/>
        <end position="783"/>
    </location>
</feature>
<feature type="compositionally biased region" description="Polar residues" evidence="3">
    <location>
        <begin position="268"/>
        <end position="310"/>
    </location>
</feature>
<dbReference type="PANTHER" id="PTHR23158:SF33">
    <property type="entry name" value="TRANSPORT AND GOLGI ORGANIZATION PROTEIN 1"/>
    <property type="match status" value="1"/>
</dbReference>
<evidence type="ECO:0000313" key="6">
    <source>
        <dbReference type="Proteomes" id="UP001367676"/>
    </source>
</evidence>
<feature type="signal peptide" evidence="4">
    <location>
        <begin position="1"/>
        <end position="20"/>
    </location>
</feature>
<feature type="compositionally biased region" description="Polar residues" evidence="3">
    <location>
        <begin position="368"/>
        <end position="395"/>
    </location>
</feature>
<feature type="compositionally biased region" description="Basic and acidic residues" evidence="3">
    <location>
        <begin position="705"/>
        <end position="715"/>
    </location>
</feature>
<evidence type="ECO:0000256" key="2">
    <source>
        <dbReference type="SAM" id="Coils"/>
    </source>
</evidence>
<feature type="compositionally biased region" description="Polar residues" evidence="3">
    <location>
        <begin position="606"/>
        <end position="620"/>
    </location>
</feature>
<feature type="region of interest" description="Disordered" evidence="3">
    <location>
        <begin position="160"/>
        <end position="330"/>
    </location>
</feature>
<evidence type="ECO:0000256" key="3">
    <source>
        <dbReference type="SAM" id="MobiDB-lite"/>
    </source>
</evidence>
<feature type="compositionally biased region" description="Basic and acidic residues" evidence="3">
    <location>
        <begin position="685"/>
        <end position="696"/>
    </location>
</feature>
<feature type="compositionally biased region" description="Polar residues" evidence="3">
    <location>
        <begin position="752"/>
        <end position="762"/>
    </location>
</feature>
<evidence type="ECO:0000256" key="4">
    <source>
        <dbReference type="SAM" id="SignalP"/>
    </source>
</evidence>
<dbReference type="EMBL" id="JBBCAQ010000017">
    <property type="protein sequence ID" value="KAK7597842.1"/>
    <property type="molecule type" value="Genomic_DNA"/>
</dbReference>
<organism evidence="5 6">
    <name type="scientific">Parthenolecanium corni</name>
    <dbReference type="NCBI Taxonomy" id="536013"/>
    <lineage>
        <taxon>Eukaryota</taxon>
        <taxon>Metazoa</taxon>
        <taxon>Ecdysozoa</taxon>
        <taxon>Arthropoda</taxon>
        <taxon>Hexapoda</taxon>
        <taxon>Insecta</taxon>
        <taxon>Pterygota</taxon>
        <taxon>Neoptera</taxon>
        <taxon>Paraneoptera</taxon>
        <taxon>Hemiptera</taxon>
        <taxon>Sternorrhyncha</taxon>
        <taxon>Coccoidea</taxon>
        <taxon>Coccidae</taxon>
        <taxon>Parthenolecanium</taxon>
    </lineage>
</organism>
<feature type="region of interest" description="Disordered" evidence="3">
    <location>
        <begin position="1334"/>
        <end position="1421"/>
    </location>
</feature>
<sequence>MLKYLLSTLCIFLFFEDVRLNNTFKCASPDCSVLIAIGRAKVRYPPKFELEVNVNPGESVDIHGIDTEKKHYLVKVKSKDGFHLLPCSIVTKVSKKVWENANIAVKDPFQRNQSLHKSSSAKTKQPWQIEQFNAIVLNKSDHFLIEEKVSPVPVQQSAGFENGVVTKSPTEEALSKEKETPVNGSKSNTLDNDILQKKNEPASSNSESSPSHGTGNDVSNTVPQLDSKGKEHDQSESNEIEKTEEVTVEDVKDDLSEQENESEPPESGLTSNNHSSDSHITNTSIVNDNPSNLPSQVLEQTPNDSAQRNVKPNLPNKTPKVSHGDIPNTVISNLTSVNNFNSDENNETTGVGNDVSSKMKSVNITGLNNTEASVNGSDSSTGQQPSETNSTTDENTGVAVPAEDHATGLNNTEASVNGSDSSTGQQPSETNSTTDENTGVAVPAEDHATGLNNTEASVNGSDSSTGQQPSETNSTTDENTGVAVPAEDHATGLNNTEASVNGSDSSTGQQPSETNSTTDENTGVAVPAEDHAPFESNETMATENVVAETRAFSFDEKKALQRNASPDSSASSSSMGKENPNPVSPNVDHKYPISSADSADEKKGRPTTSNADCTESTDSVPSDLPQKIISSEPNENKPLQETVQTTPSPHKDEKSDSYSQPDSSTHEMNESPSKNIKSLYTTESVVHEKKENDPKTNPKPPTPTEKPKITSESSEKVLNSKNTVKKAAVPEILVDGSLKMKKQLQSDLLKNQFDSSMKNSDSSQEKRDKVATTSQFSDVSPENTDGLPADHLYEGLKDSNQNLEDAVLKEESPFYADIFGYIGNFSSLFDSVAFLQSYLNFEWLQKQNDSVEQQHCVEESCSAYSIFDSMAKYGFDMSAINLQSWKKSRISTLISVVNQLEKKLLVATKEISLLEEQLTDAPVTLVSQPATEVDYESGDLLRQQIELLQVRNTDLEDKVTYLEKELNNVTTSAFEMHKLLENSLCSQAQSRLAEDEVDSLRALTERQDRQIDDLMKEMDAIVTENRYLKEDLKKMEKEFNSLTKKNLELSEKNRNLSVRLDQQIEETATAKSNYKSEIYQLQAKIEDLEINLRRSEFQIEALNRAFMEKHENKSDDQMQALQDDVQLKLQLSTLKAMNNELSAELKEQKNARRTLDDHIGDVIRKCNELTQALEVSEKGRNEAVNKLQVLTDYFNEKESQLQKEISAKEKLYMESENKDQLLSQKLSSLKEEIKNNKDRNEELKKEIEAQERSFKTQLATAEQKSRDLWFALRQAERKYQESEKEAATLRNKILILENNLSSANQKLNEKHSANGDINGQPMMFSAEMLSYHSPNDFIPPPPSPLASHSPEFFPPEPSYSPDQRLPPLGGRRVPSPPSLIVPPPEDDDFKPPLPHAQYMPGRSRHDSLNMSPFYGENAQYN</sequence>
<feature type="compositionally biased region" description="Polar residues" evidence="3">
    <location>
        <begin position="670"/>
        <end position="684"/>
    </location>
</feature>
<feature type="coiled-coil region" evidence="2">
    <location>
        <begin position="1198"/>
        <end position="1306"/>
    </location>
</feature>
<dbReference type="SUPFAM" id="SSF90257">
    <property type="entry name" value="Myosin rod fragments"/>
    <property type="match status" value="1"/>
</dbReference>
<accession>A0AAN9TNU2</accession>
<feature type="compositionally biased region" description="Polar residues" evidence="3">
    <location>
        <begin position="492"/>
        <end position="521"/>
    </location>
</feature>
<keyword evidence="1 2" id="KW-0175">Coiled coil</keyword>
<gene>
    <name evidence="5" type="ORF">V9T40_010067</name>
</gene>
<protein>
    <recommendedName>
        <fullName evidence="7">Transport and Golgi organization protein 1</fullName>
    </recommendedName>
</protein>
<feature type="compositionally biased region" description="Basic and acidic residues" evidence="3">
    <location>
        <begin position="169"/>
        <end position="180"/>
    </location>
</feature>
<dbReference type="PANTHER" id="PTHR23158">
    <property type="entry name" value="MELANOMA INHIBITORY ACTIVITY-RELATED"/>
    <property type="match status" value="1"/>
</dbReference>
<dbReference type="GO" id="GO:0035459">
    <property type="term" value="P:vesicle cargo loading"/>
    <property type="evidence" value="ECO:0007669"/>
    <property type="project" value="TreeGrafter"/>
</dbReference>
<feature type="compositionally biased region" description="Low complexity" evidence="3">
    <location>
        <begin position="564"/>
        <end position="574"/>
    </location>
</feature>
<evidence type="ECO:0000256" key="1">
    <source>
        <dbReference type="ARBA" id="ARBA00023054"/>
    </source>
</evidence>
<feature type="coiled-coil region" evidence="2">
    <location>
        <begin position="997"/>
        <end position="1105"/>
    </location>
</feature>
<comment type="caution">
    <text evidence="5">The sequence shown here is derived from an EMBL/GenBank/DDBJ whole genome shotgun (WGS) entry which is preliminary data.</text>
</comment>
<dbReference type="GO" id="GO:0006888">
    <property type="term" value="P:endoplasmic reticulum to Golgi vesicle-mediated transport"/>
    <property type="evidence" value="ECO:0007669"/>
    <property type="project" value="TreeGrafter"/>
</dbReference>
<dbReference type="InterPro" id="IPR051500">
    <property type="entry name" value="cTAGE_MIA/OTOR"/>
</dbReference>
<dbReference type="GO" id="GO:0009306">
    <property type="term" value="P:protein secretion"/>
    <property type="evidence" value="ECO:0007669"/>
    <property type="project" value="TreeGrafter"/>
</dbReference>
<evidence type="ECO:0008006" key="7">
    <source>
        <dbReference type="Google" id="ProtNLM"/>
    </source>
</evidence>
<feature type="region of interest" description="Disordered" evidence="3">
    <location>
        <begin position="337"/>
        <end position="356"/>
    </location>
</feature>
<dbReference type="GO" id="GO:0005789">
    <property type="term" value="C:endoplasmic reticulum membrane"/>
    <property type="evidence" value="ECO:0007669"/>
    <property type="project" value="TreeGrafter"/>
</dbReference>
<feature type="compositionally biased region" description="Polar residues" evidence="3">
    <location>
        <begin position="450"/>
        <end position="479"/>
    </location>
</feature>
<feature type="compositionally biased region" description="Pro residues" evidence="3">
    <location>
        <begin position="1374"/>
        <end position="1383"/>
    </location>
</feature>
<keyword evidence="6" id="KW-1185">Reference proteome</keyword>
<feature type="region of interest" description="Disordered" evidence="3">
    <location>
        <begin position="368"/>
        <end position="725"/>
    </location>
</feature>
<feature type="compositionally biased region" description="Basic and acidic residues" evidence="3">
    <location>
        <begin position="227"/>
        <end position="255"/>
    </location>
</feature>
<feature type="compositionally biased region" description="Polar residues" evidence="3">
    <location>
        <begin position="182"/>
        <end position="191"/>
    </location>
</feature>
<dbReference type="Proteomes" id="UP001367676">
    <property type="component" value="Unassembled WGS sequence"/>
</dbReference>
<keyword evidence="4" id="KW-0732">Signal</keyword>
<proteinExistence type="predicted"/>
<feature type="region of interest" description="Disordered" evidence="3">
    <location>
        <begin position="752"/>
        <end position="793"/>
    </location>
</feature>
<reference evidence="5 6" key="1">
    <citation type="submission" date="2024-03" db="EMBL/GenBank/DDBJ databases">
        <title>Adaptation during the transition from Ophiocordyceps entomopathogen to insect associate is accompanied by gene loss and intensified selection.</title>
        <authorList>
            <person name="Ward C.M."/>
            <person name="Onetto C.A."/>
            <person name="Borneman A.R."/>
        </authorList>
    </citation>
    <scope>NUCLEOTIDE SEQUENCE [LARGE SCALE GENOMIC DNA]</scope>
    <source>
        <strain evidence="5">AWRI1</strain>
        <tissue evidence="5">Single Adult Female</tissue>
    </source>
</reference>
<feature type="compositionally biased region" description="Polar residues" evidence="3">
    <location>
        <begin position="408"/>
        <end position="437"/>
    </location>
</feature>
<feature type="coiled-coil region" evidence="2">
    <location>
        <begin position="897"/>
        <end position="965"/>
    </location>
</feature>
<feature type="compositionally biased region" description="Low complexity" evidence="3">
    <location>
        <begin position="201"/>
        <end position="211"/>
    </location>
</feature>
<feature type="chain" id="PRO_5042941084" description="Transport and Golgi organization protein 1" evidence="4">
    <location>
        <begin position="21"/>
        <end position="1421"/>
    </location>
</feature>
<dbReference type="GO" id="GO:0070971">
    <property type="term" value="C:endoplasmic reticulum exit site"/>
    <property type="evidence" value="ECO:0007669"/>
    <property type="project" value="TreeGrafter"/>
</dbReference>
<feature type="compositionally biased region" description="Polar residues" evidence="3">
    <location>
        <begin position="628"/>
        <end position="648"/>
    </location>
</feature>
<feature type="compositionally biased region" description="Polar residues" evidence="3">
    <location>
        <begin position="212"/>
        <end position="224"/>
    </location>
</feature>
<name>A0AAN9TNU2_9HEMI</name>